<name>A0ABM7XWR6_9ENTE</name>
<keyword evidence="9" id="KW-1185">Reference proteome</keyword>
<dbReference type="NCBIfam" id="TIGR00360">
    <property type="entry name" value="ComEC_N-term"/>
    <property type="match status" value="1"/>
</dbReference>
<dbReference type="Proteomes" id="UP000831692">
    <property type="component" value="Chromosome"/>
</dbReference>
<dbReference type="SUPFAM" id="SSF56281">
    <property type="entry name" value="Metallo-hydrolase/oxidoreductase"/>
    <property type="match status" value="1"/>
</dbReference>
<evidence type="ECO:0000256" key="2">
    <source>
        <dbReference type="ARBA" id="ARBA00022475"/>
    </source>
</evidence>
<dbReference type="Pfam" id="PF03772">
    <property type="entry name" value="Competence"/>
    <property type="match status" value="1"/>
</dbReference>
<dbReference type="InterPro" id="IPR036866">
    <property type="entry name" value="RibonucZ/Hydroxyglut_hydro"/>
</dbReference>
<feature type="domain" description="Metallo-beta-lactamase" evidence="7">
    <location>
        <begin position="448"/>
        <end position="654"/>
    </location>
</feature>
<dbReference type="InterPro" id="IPR052159">
    <property type="entry name" value="Competence_DNA_uptake"/>
</dbReference>
<feature type="transmembrane region" description="Helical" evidence="6">
    <location>
        <begin position="282"/>
        <end position="300"/>
    </location>
</feature>
<feature type="transmembrane region" description="Helical" evidence="6">
    <location>
        <begin position="183"/>
        <end position="204"/>
    </location>
</feature>
<feature type="transmembrane region" description="Helical" evidence="6">
    <location>
        <begin position="334"/>
        <end position="357"/>
    </location>
</feature>
<organism evidence="8 9">
    <name type="scientific">Enterococcus innesii</name>
    <dbReference type="NCBI Taxonomy" id="2839759"/>
    <lineage>
        <taxon>Bacteria</taxon>
        <taxon>Bacillati</taxon>
        <taxon>Bacillota</taxon>
        <taxon>Bacilli</taxon>
        <taxon>Lactobacillales</taxon>
        <taxon>Enterococcaceae</taxon>
        <taxon>Enterococcus</taxon>
    </lineage>
</organism>
<dbReference type="PANTHER" id="PTHR30619">
    <property type="entry name" value="DNA INTERNALIZATION/COMPETENCE PROTEIN COMEC/REC2"/>
    <property type="match status" value="1"/>
</dbReference>
<feature type="transmembrane region" description="Helical" evidence="6">
    <location>
        <begin position="394"/>
        <end position="413"/>
    </location>
</feature>
<evidence type="ECO:0000313" key="8">
    <source>
        <dbReference type="EMBL" id="BDG69633.1"/>
    </source>
</evidence>
<dbReference type="Pfam" id="PF00753">
    <property type="entry name" value="Lactamase_B"/>
    <property type="match status" value="1"/>
</dbReference>
<dbReference type="InterPro" id="IPR004797">
    <property type="entry name" value="Competence_ComEC/Rec2"/>
</dbReference>
<dbReference type="InterPro" id="IPR035681">
    <property type="entry name" value="ComA-like_MBL"/>
</dbReference>
<keyword evidence="5 6" id="KW-0472">Membrane</keyword>
<protein>
    <submittedName>
        <fullName evidence="8">Competence protein ComEC</fullName>
    </submittedName>
</protein>
<evidence type="ECO:0000256" key="6">
    <source>
        <dbReference type="SAM" id="Phobius"/>
    </source>
</evidence>
<accession>A0ABM7XWR6</accession>
<evidence type="ECO:0000256" key="1">
    <source>
        <dbReference type="ARBA" id="ARBA00004651"/>
    </source>
</evidence>
<comment type="subcellular location">
    <subcellularLocation>
        <location evidence="1">Cell membrane</location>
        <topology evidence="1">Multi-pass membrane protein</topology>
    </subcellularLocation>
</comment>
<reference evidence="8 9" key="1">
    <citation type="submission" date="2022-03" db="EMBL/GenBank/DDBJ databases">
        <title>Complete genome sequence of Enterococcus innesii DB-1.</title>
        <authorList>
            <person name="Fukuda D."/>
            <person name="Nolasco-Hipolito C."/>
        </authorList>
    </citation>
    <scope>NUCLEOTIDE SEQUENCE [LARGE SCALE GENOMIC DNA]</scope>
    <source>
        <strain evidence="8 9">DB-1</strain>
    </source>
</reference>
<keyword evidence="3 6" id="KW-0812">Transmembrane</keyword>
<dbReference type="NCBIfam" id="TIGR00361">
    <property type="entry name" value="ComEC_Rec2"/>
    <property type="match status" value="1"/>
</dbReference>
<evidence type="ECO:0000313" key="9">
    <source>
        <dbReference type="Proteomes" id="UP000831692"/>
    </source>
</evidence>
<dbReference type="InterPro" id="IPR001279">
    <property type="entry name" value="Metallo-B-lactamas"/>
</dbReference>
<dbReference type="SMART" id="SM00849">
    <property type="entry name" value="Lactamase_B"/>
    <property type="match status" value="1"/>
</dbReference>
<feature type="transmembrane region" description="Helical" evidence="6">
    <location>
        <begin position="307"/>
        <end position="328"/>
    </location>
</feature>
<dbReference type="EMBL" id="AP025635">
    <property type="protein sequence ID" value="BDG69633.1"/>
    <property type="molecule type" value="Genomic_DNA"/>
</dbReference>
<feature type="transmembrane region" description="Helical" evidence="6">
    <location>
        <begin position="225"/>
        <end position="251"/>
    </location>
</feature>
<proteinExistence type="predicted"/>
<dbReference type="Gene3D" id="3.60.15.10">
    <property type="entry name" value="Ribonuclease Z/Hydroxyacylglutathione hydrolase-like"/>
    <property type="match status" value="1"/>
</dbReference>
<evidence type="ECO:0000259" key="7">
    <source>
        <dbReference type="SMART" id="SM00849"/>
    </source>
</evidence>
<keyword evidence="4 6" id="KW-1133">Transmembrane helix</keyword>
<evidence type="ECO:0000256" key="5">
    <source>
        <dbReference type="ARBA" id="ARBA00023136"/>
    </source>
</evidence>
<feature type="transmembrane region" description="Helical" evidence="6">
    <location>
        <begin position="369"/>
        <end position="388"/>
    </location>
</feature>
<evidence type="ECO:0000256" key="3">
    <source>
        <dbReference type="ARBA" id="ARBA00022692"/>
    </source>
</evidence>
<dbReference type="CDD" id="cd07731">
    <property type="entry name" value="ComA-like_MBL-fold"/>
    <property type="match status" value="1"/>
</dbReference>
<dbReference type="PANTHER" id="PTHR30619:SF7">
    <property type="entry name" value="BETA-LACTAMASE DOMAIN PROTEIN"/>
    <property type="match status" value="1"/>
</dbReference>
<gene>
    <name evidence="8" type="primary">comEC</name>
    <name evidence="8" type="ORF">ENLAB_31970</name>
</gene>
<dbReference type="InterPro" id="IPR004477">
    <property type="entry name" value="ComEC_N"/>
</dbReference>
<evidence type="ECO:0000256" key="4">
    <source>
        <dbReference type="ARBA" id="ARBA00022989"/>
    </source>
</evidence>
<sequence>MLVLKRQAFLCMVCFVGLLLLSVRVSLFRTGDIQEGEYRGVVNVLPDTIKINGDLLTFEAKSSAGKVIGRYTISSETEKQQWQDRSDWGRKLLVKGFFSLPEKPRNRHGFDYSAYLASRSIIGTVHIEQMVGMEAADSGFSLAKVRADVISSVQRIFPERSATYINALLFGFKDHAFQEVRQIYSASGLLHFFTISGMHVVLFFKWFREILCRLGFTQKEMLLPLVVFFLGAIGLCGGGISVWRAVLALAVNQVNALFPQRLSGSDRYGIVLTALLFVDPKVLLQTSGQLSLLMTFLLLMQRPVGWSWFWCCQFLPVLAAPIIVAVFYEFPLFGGLLTFFFLPFFQVILLPACLLLFMVSKLFPPIRGLIVLFEGLLLLLEIIIGAVGGISLTIGAIPVGLAGICCLLGLFFYQKTRWLLVICFSLVIPTVYQKNSVVPTISYVDVGQGDSIVLQAEKNREVYVIDTGGSLSFPKETWQERKRQAAAESTLIPFLKGEGVRKITGLFLTHGDTDHMGDALALMKAIPVETLYLVPGSEQDHRIAKLLNELPKQTSVVWTTVGQVVGDFLQLQVLAPESGAGQNEDSMVIKTKVGDKTFLFTGDLEQAGEKKLIHDYPNLKVDVLKLGHHGSRTSTAPEFVAAIDPQFGIVSSGRNNRYGHPHEEVLETLANQTVLRTDHQGMIQFIWSEKQQSFLIKTLLDYPID</sequence>
<keyword evidence="2" id="KW-1003">Cell membrane</keyword>